<protein>
    <submittedName>
        <fullName evidence="2">Uncharacterized protein</fullName>
    </submittedName>
</protein>
<dbReference type="AlphaFoldDB" id="A0A0W4ZIH4"/>
<dbReference type="EMBL" id="LFVZ01000008">
    <property type="protein sequence ID" value="KTW28178.1"/>
    <property type="molecule type" value="Genomic_DNA"/>
</dbReference>
<dbReference type="GO" id="GO:0045040">
    <property type="term" value="P:protein insertion into mitochondrial outer membrane"/>
    <property type="evidence" value="ECO:0007669"/>
    <property type="project" value="InterPro"/>
</dbReference>
<organism evidence="2 3">
    <name type="scientific">Pneumocystis carinii (strain B80)</name>
    <name type="common">Rat pneumocystis pneumonia agent</name>
    <name type="synonym">Pneumocystis carinii f. sp. carinii</name>
    <dbReference type="NCBI Taxonomy" id="1408658"/>
    <lineage>
        <taxon>Eukaryota</taxon>
        <taxon>Fungi</taxon>
        <taxon>Dikarya</taxon>
        <taxon>Ascomycota</taxon>
        <taxon>Taphrinomycotina</taxon>
        <taxon>Pneumocystomycetes</taxon>
        <taxon>Pneumocystaceae</taxon>
        <taxon>Pneumocystis</taxon>
    </lineage>
</organism>
<evidence type="ECO:0000313" key="2">
    <source>
        <dbReference type="EMBL" id="KTW28178.1"/>
    </source>
</evidence>
<reference evidence="3" key="1">
    <citation type="journal article" date="2016" name="Nat. Commun.">
        <title>Genome analysis of three Pneumocystis species reveals adaptation mechanisms to life exclusively in mammalian hosts.</title>
        <authorList>
            <person name="Ma L."/>
            <person name="Chen Z."/>
            <person name="Huang D.W."/>
            <person name="Kutty G."/>
            <person name="Ishihara M."/>
            <person name="Wang H."/>
            <person name="Abouelleil A."/>
            <person name="Bishop L."/>
            <person name="Davey E."/>
            <person name="Deng R."/>
            <person name="Deng X."/>
            <person name="Fan L."/>
            <person name="Fantoni G."/>
            <person name="Fitzgerald M."/>
            <person name="Gogineni E."/>
            <person name="Goldberg J.M."/>
            <person name="Handley G."/>
            <person name="Hu X."/>
            <person name="Huber C."/>
            <person name="Jiao X."/>
            <person name="Jones K."/>
            <person name="Levin J.Z."/>
            <person name="Liu Y."/>
            <person name="Macdonald P."/>
            <person name="Melnikov A."/>
            <person name="Raley C."/>
            <person name="Sassi M."/>
            <person name="Sherman B.T."/>
            <person name="Song X."/>
            <person name="Sykes S."/>
            <person name="Tran B."/>
            <person name="Walsh L."/>
            <person name="Xia Y."/>
            <person name="Yang J."/>
            <person name="Young S."/>
            <person name="Zeng Q."/>
            <person name="Zheng X."/>
            <person name="Stephens R."/>
            <person name="Nusbaum C."/>
            <person name="Birren B.W."/>
            <person name="Azadi P."/>
            <person name="Lempicki R.A."/>
            <person name="Cuomo C.A."/>
            <person name="Kovacs J.A."/>
        </authorList>
    </citation>
    <scope>NUCLEOTIDE SEQUENCE [LARGE SCALE GENOMIC DNA]</scope>
    <source>
        <strain evidence="3">B80</strain>
    </source>
</reference>
<keyword evidence="1" id="KW-0472">Membrane</keyword>
<dbReference type="RefSeq" id="XP_018225887.1">
    <property type="nucleotide sequence ID" value="XM_018370597.1"/>
</dbReference>
<dbReference type="Pfam" id="PF19117">
    <property type="entry name" value="Mim2"/>
    <property type="match status" value="1"/>
</dbReference>
<keyword evidence="1" id="KW-0812">Transmembrane</keyword>
<name>A0A0W4ZIH4_PNEC8</name>
<comment type="caution">
    <text evidence="2">The sequence shown here is derived from an EMBL/GenBank/DDBJ whole genome shotgun (WGS) entry which is preliminary data.</text>
</comment>
<dbReference type="GO" id="GO:0070096">
    <property type="term" value="P:mitochondrial outer membrane translocase complex assembly"/>
    <property type="evidence" value="ECO:0007669"/>
    <property type="project" value="InterPro"/>
</dbReference>
<dbReference type="InterPro" id="IPR037652">
    <property type="entry name" value="Mim2"/>
</dbReference>
<evidence type="ECO:0000256" key="1">
    <source>
        <dbReference type="SAM" id="Phobius"/>
    </source>
</evidence>
<evidence type="ECO:0000313" key="3">
    <source>
        <dbReference type="Proteomes" id="UP000054454"/>
    </source>
</evidence>
<keyword evidence="1" id="KW-1133">Transmembrane helix</keyword>
<dbReference type="PANTHER" id="PTHR28230">
    <property type="entry name" value="CHROMOSOME 1, WHOLE GENOME SHOTGUN SEQUENCE"/>
    <property type="match status" value="1"/>
</dbReference>
<dbReference type="Proteomes" id="UP000054454">
    <property type="component" value="Unassembled WGS sequence"/>
</dbReference>
<dbReference type="GO" id="GO:0005741">
    <property type="term" value="C:mitochondrial outer membrane"/>
    <property type="evidence" value="ECO:0007669"/>
    <property type="project" value="TreeGrafter"/>
</dbReference>
<dbReference type="VEuPathDB" id="FungiDB:T552_02037"/>
<gene>
    <name evidence="2" type="ORF">T552_02037</name>
</gene>
<accession>A0A0W4ZIH4</accession>
<proteinExistence type="predicted"/>
<sequence length="93" mass="10867">MVQNAELYPLNIPSDISDSLSTISSDTDKEWQESLSQLNIFLFWVIIPFIGKWAGRQFAYFLWERCIKTKTPIELSIKNQSFLGLCRLITPFY</sequence>
<feature type="transmembrane region" description="Helical" evidence="1">
    <location>
        <begin position="38"/>
        <end position="55"/>
    </location>
</feature>
<dbReference type="OrthoDB" id="5555533at2759"/>
<keyword evidence="3" id="KW-1185">Reference proteome</keyword>
<dbReference type="PANTHER" id="PTHR28230:SF1">
    <property type="entry name" value="MITOCHONDRIAL IMPORT PROTEIN 2"/>
    <property type="match status" value="1"/>
</dbReference>
<dbReference type="GeneID" id="28936800"/>